<keyword evidence="3" id="KW-0547">Nucleotide-binding</keyword>
<evidence type="ECO:0000256" key="5">
    <source>
        <dbReference type="SAM" id="MobiDB-lite"/>
    </source>
</evidence>
<dbReference type="InterPro" id="IPR003439">
    <property type="entry name" value="ABC_transporter-like_ATP-bd"/>
</dbReference>
<dbReference type="EMBL" id="JABSTR010000003">
    <property type="protein sequence ID" value="KAH9365401.1"/>
    <property type="molecule type" value="Genomic_DNA"/>
</dbReference>
<reference evidence="7 8" key="1">
    <citation type="journal article" date="2020" name="Cell">
        <title>Large-Scale Comparative Analyses of Tick Genomes Elucidate Their Genetic Diversity and Vector Capacities.</title>
        <authorList>
            <consortium name="Tick Genome and Microbiome Consortium (TIGMIC)"/>
            <person name="Jia N."/>
            <person name="Wang J."/>
            <person name="Shi W."/>
            <person name="Du L."/>
            <person name="Sun Y."/>
            <person name="Zhan W."/>
            <person name="Jiang J.F."/>
            <person name="Wang Q."/>
            <person name="Zhang B."/>
            <person name="Ji P."/>
            <person name="Bell-Sakyi L."/>
            <person name="Cui X.M."/>
            <person name="Yuan T.T."/>
            <person name="Jiang B.G."/>
            <person name="Yang W.F."/>
            <person name="Lam T.T."/>
            <person name="Chang Q.C."/>
            <person name="Ding S.J."/>
            <person name="Wang X.J."/>
            <person name="Zhu J.G."/>
            <person name="Ruan X.D."/>
            <person name="Zhao L."/>
            <person name="Wei J.T."/>
            <person name="Ye R.Z."/>
            <person name="Que T.C."/>
            <person name="Du C.H."/>
            <person name="Zhou Y.H."/>
            <person name="Cheng J.X."/>
            <person name="Dai P.F."/>
            <person name="Guo W.B."/>
            <person name="Han X.H."/>
            <person name="Huang E.J."/>
            <person name="Li L.F."/>
            <person name="Wei W."/>
            <person name="Gao Y.C."/>
            <person name="Liu J.Z."/>
            <person name="Shao H.Z."/>
            <person name="Wang X."/>
            <person name="Wang C.C."/>
            <person name="Yang T.C."/>
            <person name="Huo Q.B."/>
            <person name="Li W."/>
            <person name="Chen H.Y."/>
            <person name="Chen S.E."/>
            <person name="Zhou L.G."/>
            <person name="Ni X.B."/>
            <person name="Tian J.H."/>
            <person name="Sheng Y."/>
            <person name="Liu T."/>
            <person name="Pan Y.S."/>
            <person name="Xia L.Y."/>
            <person name="Li J."/>
            <person name="Zhao F."/>
            <person name="Cao W.C."/>
        </authorList>
    </citation>
    <scope>NUCLEOTIDE SEQUENCE [LARGE SCALE GENOMIC DNA]</scope>
    <source>
        <strain evidence="7">HaeL-2018</strain>
    </source>
</reference>
<gene>
    <name evidence="7" type="ORF">HPB48_019613</name>
</gene>
<dbReference type="OMA" id="HEETMDE"/>
<feature type="compositionally biased region" description="Basic and acidic residues" evidence="5">
    <location>
        <begin position="218"/>
        <end position="227"/>
    </location>
</feature>
<organism evidence="7 8">
    <name type="scientific">Haemaphysalis longicornis</name>
    <name type="common">Bush tick</name>
    <dbReference type="NCBI Taxonomy" id="44386"/>
    <lineage>
        <taxon>Eukaryota</taxon>
        <taxon>Metazoa</taxon>
        <taxon>Ecdysozoa</taxon>
        <taxon>Arthropoda</taxon>
        <taxon>Chelicerata</taxon>
        <taxon>Arachnida</taxon>
        <taxon>Acari</taxon>
        <taxon>Parasitiformes</taxon>
        <taxon>Ixodida</taxon>
        <taxon>Ixodoidea</taxon>
        <taxon>Ixodidae</taxon>
        <taxon>Haemaphysalinae</taxon>
        <taxon>Haemaphysalis</taxon>
    </lineage>
</organism>
<dbReference type="Gene3D" id="3.40.50.300">
    <property type="entry name" value="P-loop containing nucleotide triphosphate hydrolases"/>
    <property type="match status" value="1"/>
</dbReference>
<dbReference type="InterPro" id="IPR003593">
    <property type="entry name" value="AAA+_ATPase"/>
</dbReference>
<dbReference type="PANTHER" id="PTHR24223:SF443">
    <property type="entry name" value="MULTIDRUG-RESISTANCE LIKE PROTEIN 1, ISOFORM I"/>
    <property type="match status" value="1"/>
</dbReference>
<dbReference type="Proteomes" id="UP000821853">
    <property type="component" value="Unassembled WGS sequence"/>
</dbReference>
<keyword evidence="4" id="KW-0067">ATP-binding</keyword>
<dbReference type="CDD" id="cd03250">
    <property type="entry name" value="ABCC_MRP_domain1"/>
    <property type="match status" value="1"/>
</dbReference>
<protein>
    <recommendedName>
        <fullName evidence="6">ABC transporter domain-containing protein</fullName>
    </recommendedName>
</protein>
<feature type="region of interest" description="Disordered" evidence="5">
    <location>
        <begin position="207"/>
        <end position="227"/>
    </location>
</feature>
<dbReference type="PROSITE" id="PS00211">
    <property type="entry name" value="ABC_TRANSPORTER_1"/>
    <property type="match status" value="1"/>
</dbReference>
<evidence type="ECO:0000256" key="3">
    <source>
        <dbReference type="ARBA" id="ARBA00022741"/>
    </source>
</evidence>
<dbReference type="InterPro" id="IPR050173">
    <property type="entry name" value="ABC_transporter_C-like"/>
</dbReference>
<feature type="domain" description="ABC transporter" evidence="6">
    <location>
        <begin position="1"/>
        <end position="213"/>
    </location>
</feature>
<dbReference type="SMART" id="SM00382">
    <property type="entry name" value="AAA"/>
    <property type="match status" value="1"/>
</dbReference>
<name>A0A9J6FT06_HAELO</name>
<evidence type="ECO:0000313" key="8">
    <source>
        <dbReference type="Proteomes" id="UP000821853"/>
    </source>
</evidence>
<evidence type="ECO:0000256" key="2">
    <source>
        <dbReference type="ARBA" id="ARBA00022737"/>
    </source>
</evidence>
<comment type="subcellular location">
    <subcellularLocation>
        <location evidence="1">Vacuole membrane</location>
        <topology evidence="1">Multi-pass membrane protein</topology>
    </subcellularLocation>
</comment>
<dbReference type="AlphaFoldDB" id="A0A9J6FT06"/>
<comment type="caution">
    <text evidence="7">The sequence shown here is derived from an EMBL/GenBank/DDBJ whole genome shotgun (WGS) entry which is preliminary data.</text>
</comment>
<evidence type="ECO:0000313" key="7">
    <source>
        <dbReference type="EMBL" id="KAH9365401.1"/>
    </source>
</evidence>
<dbReference type="Pfam" id="PF00005">
    <property type="entry name" value="ABC_tran"/>
    <property type="match status" value="1"/>
</dbReference>
<keyword evidence="2" id="KW-0677">Repeat</keyword>
<keyword evidence="8" id="KW-1185">Reference proteome</keyword>
<dbReference type="GO" id="GO:0042626">
    <property type="term" value="F:ATPase-coupled transmembrane transporter activity"/>
    <property type="evidence" value="ECO:0007669"/>
    <property type="project" value="TreeGrafter"/>
</dbReference>
<dbReference type="PROSITE" id="PS50893">
    <property type="entry name" value="ABC_TRANSPORTER_2"/>
    <property type="match status" value="1"/>
</dbReference>
<evidence type="ECO:0000259" key="6">
    <source>
        <dbReference type="PROSITE" id="PS50893"/>
    </source>
</evidence>
<dbReference type="FunFam" id="3.40.50.300:FF:002576">
    <property type="entry name" value="ABC transporter, putative"/>
    <property type="match status" value="1"/>
</dbReference>
<accession>A0A9J6FT06</accession>
<evidence type="ECO:0000256" key="1">
    <source>
        <dbReference type="ARBA" id="ARBA00004128"/>
    </source>
</evidence>
<dbReference type="GO" id="GO:0016887">
    <property type="term" value="F:ATP hydrolysis activity"/>
    <property type="evidence" value="ECO:0007669"/>
    <property type="project" value="InterPro"/>
</dbReference>
<dbReference type="InterPro" id="IPR027417">
    <property type="entry name" value="P-loop_NTPase"/>
</dbReference>
<dbReference type="SUPFAM" id="SSF52540">
    <property type="entry name" value="P-loop containing nucleoside triphosphate hydrolases"/>
    <property type="match status" value="1"/>
</dbReference>
<dbReference type="OrthoDB" id="10065830at2759"/>
<dbReference type="InterPro" id="IPR017871">
    <property type="entry name" value="ABC_transporter-like_CS"/>
</dbReference>
<dbReference type="GO" id="GO:0005524">
    <property type="term" value="F:ATP binding"/>
    <property type="evidence" value="ECO:0007669"/>
    <property type="project" value="UniProtKB-KW"/>
</dbReference>
<dbReference type="GO" id="GO:0005774">
    <property type="term" value="C:vacuolar membrane"/>
    <property type="evidence" value="ECO:0007669"/>
    <property type="project" value="UniProtKB-SubCell"/>
</dbReference>
<evidence type="ECO:0000256" key="4">
    <source>
        <dbReference type="ARBA" id="ARBA00022840"/>
    </source>
</evidence>
<proteinExistence type="predicted"/>
<dbReference type="VEuPathDB" id="VectorBase:HLOH_045153"/>
<sequence>MEQPALSDVSVDFPPGGLTGVVGLVGSGKSALLEAILGQLRCLQGNVYVKGSIAYLPQTACIFNMTIRDNVLFGKRMEPMRYRRVLEACDLARDLQSLPAGDLTEVGERGDTLSGGQKQRLALARAVYSDSDIYLMDDTLSALDVHVAAKVFTRVIGKHGQLRHKTRIMVCNQGMFLRHVDKLLLVWEKRVLTFGSLEELHTDPRAPETLLLGTKPESSARKHTGDG</sequence>
<dbReference type="PANTHER" id="PTHR24223">
    <property type="entry name" value="ATP-BINDING CASSETTE SUB-FAMILY C"/>
    <property type="match status" value="1"/>
</dbReference>